<dbReference type="InterPro" id="IPR001764">
    <property type="entry name" value="Glyco_hydro_3_N"/>
</dbReference>
<dbReference type="Proteomes" id="UP001642484">
    <property type="component" value="Unassembled WGS sequence"/>
</dbReference>
<comment type="catalytic activity">
    <reaction evidence="1">
        <text>Hydrolysis of terminal, non-reducing beta-D-glucosyl residues with release of beta-D-glucose.</text>
        <dbReference type="EC" id="3.2.1.21"/>
    </reaction>
</comment>
<feature type="domain" description="Fibronectin type III-like" evidence="16">
    <location>
        <begin position="1488"/>
        <end position="1562"/>
    </location>
</feature>
<evidence type="ECO:0000313" key="18">
    <source>
        <dbReference type="Proteomes" id="UP001642484"/>
    </source>
</evidence>
<evidence type="ECO:0000256" key="2">
    <source>
        <dbReference type="ARBA" id="ARBA00004613"/>
    </source>
</evidence>
<dbReference type="PANTHER" id="PTHR42715">
    <property type="entry name" value="BETA-GLUCOSIDASE"/>
    <property type="match status" value="1"/>
</dbReference>
<gene>
    <name evidence="17" type="ORF">CCMP2556_LOCUS5837</name>
</gene>
<evidence type="ECO:0000256" key="12">
    <source>
        <dbReference type="ARBA" id="ARBA00041601"/>
    </source>
</evidence>
<dbReference type="InterPro" id="IPR050288">
    <property type="entry name" value="Cellulose_deg_GH3"/>
</dbReference>
<reference evidence="17 18" key="1">
    <citation type="submission" date="2024-02" db="EMBL/GenBank/DDBJ databases">
        <authorList>
            <person name="Chen Y."/>
            <person name="Shah S."/>
            <person name="Dougan E. K."/>
            <person name="Thang M."/>
            <person name="Chan C."/>
        </authorList>
    </citation>
    <scope>NUCLEOTIDE SEQUENCE [LARGE SCALE GENOMIC DNA]</scope>
</reference>
<evidence type="ECO:0000256" key="13">
    <source>
        <dbReference type="ARBA" id="ARBA00041808"/>
    </source>
</evidence>
<evidence type="ECO:0000256" key="7">
    <source>
        <dbReference type="ARBA" id="ARBA00022801"/>
    </source>
</evidence>
<evidence type="ECO:0000256" key="1">
    <source>
        <dbReference type="ARBA" id="ARBA00000448"/>
    </source>
</evidence>
<dbReference type="Pfam" id="PF01915">
    <property type="entry name" value="Glyco_hydro_3_C"/>
    <property type="match status" value="1"/>
</dbReference>
<evidence type="ECO:0000256" key="11">
    <source>
        <dbReference type="ARBA" id="ARBA00041276"/>
    </source>
</evidence>
<dbReference type="InterPro" id="IPR013783">
    <property type="entry name" value="Ig-like_fold"/>
</dbReference>
<dbReference type="InterPro" id="IPR036962">
    <property type="entry name" value="Glyco_hydro_3_N_sf"/>
</dbReference>
<keyword evidence="6 15" id="KW-0732">Signal</keyword>
<dbReference type="PRINTS" id="PR00133">
    <property type="entry name" value="GLHYDRLASE3"/>
</dbReference>
<keyword evidence="18" id="KW-1185">Reference proteome</keyword>
<evidence type="ECO:0000256" key="15">
    <source>
        <dbReference type="SAM" id="SignalP"/>
    </source>
</evidence>
<feature type="chain" id="PRO_5047160502" description="Probable beta-glucosidase G" evidence="15">
    <location>
        <begin position="17"/>
        <end position="1595"/>
    </location>
</feature>
<dbReference type="Gene3D" id="2.60.40.10">
    <property type="entry name" value="Immunoglobulins"/>
    <property type="match status" value="1"/>
</dbReference>
<dbReference type="InterPro" id="IPR017853">
    <property type="entry name" value="GH"/>
</dbReference>
<proteinExistence type="inferred from homology"/>
<dbReference type="SMART" id="SM01217">
    <property type="entry name" value="Fn3_like"/>
    <property type="match status" value="1"/>
</dbReference>
<keyword evidence="14" id="KW-1133">Transmembrane helix</keyword>
<evidence type="ECO:0000256" key="4">
    <source>
        <dbReference type="ARBA" id="ARBA00012744"/>
    </source>
</evidence>
<evidence type="ECO:0000256" key="8">
    <source>
        <dbReference type="ARBA" id="ARBA00023295"/>
    </source>
</evidence>
<dbReference type="Pfam" id="PF14310">
    <property type="entry name" value="Fn3-like"/>
    <property type="match status" value="1"/>
</dbReference>
<evidence type="ECO:0000256" key="10">
    <source>
        <dbReference type="ARBA" id="ARBA00039579"/>
    </source>
</evidence>
<sequence length="1595" mass="177604">MAFCLWLLWLLRGGLAEDGLVDMTHMLDLELDGPLCDPSRLPEIDCEHTLWQRLLELLCRHCSANHCVSNPELAEVAHAVMQLYTTMLDQNLETFGCKHGLVAAVLFHSEHVALDFRRPSAEVEALSPPKTVSFNLTLDEMRVEPAVVETRLKSAGVPIALVNMSYLEISDSDGYPVRVQTGDDGVHTLESERDPTHGGFPLRVRYRVPPTERRFFSVQRFFAVSQGHEHSVLSIYLGLPVMSLAPFPFHTAKLYSLRRIEQEEYDAFVADISMKFSRSGLAHVVLDNDYTLRFWDVTASHSDEKGYLQNRFGLDRAPDQTLQRLSLFVPFEERSRALQLFPSSPKLIDLGLGHVQYGEQPFGFASSLNFRVMCSSCLWVSIYFYVTEALGLASTGPGMTVIPLAFWVPCRIPADELFPVANLPLGPRPGDVVPRPPLSGSQLAKQRWSGGSDPDPVFEAIREHYAVKDLQSRRRSIYYGKCRESLLRRVPQAVPELLPMHDMSSFLKLSMENTLEFIMGFRQMHKAAGLELYQDKIQLAKDFEARGYHVPKIFYASYAEDFDVLPTLQALEAQGRAYVAKASHLCCSQGVFVMDSGVERLTNQSLRPEDIQQQLQHAYAHPLSEDQVDPKCGDWGTVEAGKKPGVLVEELYRPSLPASFLDVLGADWVSPDVLACHLVWSTLYLCRWEINVRRSGERHTELLGTVFRDGSCLSCRYPLLELVNWPSTVQMLEALLPHTDYVRISIFLHETREPVINEVEYTTGGLEVFPVPIAREWTLRWLEGYYDSQPFKEQEDDTLLCCPDMELPQNMKDDLDALPGTSRRCKLYSLLCLSCFLIAGIAVGVILLESITKKTAKGMLAKERQKWLDEGAIGLPPGFCEEHAMPVPDVTDPDWAKRAVQEMTEEEKYRLIHGVGFAGFKLLRGYYVGSVLGVPRLGIPCIKMQDGSAGFRTSDEDIVGTVTSWPSPLAVAATWDSKLVETWAAAMGKEFRIKGANMILAPAVNLHRTPFGGRNAEYLSGEDPVLGSILVKAFVKGMQKDAGVAAAVKHFALNDQESRRTSVNSVVSERVRWEKFYVPFQSAIDAGVAAVMCSYNLVDGKQACSNRDLLQRDLRDRMGYRNFVVSDWWAIRDDEAAKAGTNINMPGDDQRYSKTKLGSTLPDHRLDDMVEQVLRGMGSSGAWSDLPGDDCRVGCNCEEALYSKKATSPEHLELARNIAAQGAVLLKNEHSSGKPVLPLSLDQKVAVIGEACVLKVDVTDQEEVWTAGSYYGIGGTSRVLSPDDISILDGMRRYTENLVRSPTDLTGFARKAMQGSDVAVVCAGTTATESVDRRTLRLDQDALVGEVVRLGVELKVPVVVIALAPGAVVMPWSAEATGILMMFPSGQMTGLAAADLLFGARMPAGKLPLTIPQEESDALRPCAERNCPYQEQLFSGWLLYTSRDVAFPFGYGLSYTTFEYKPTKLLGPTEVGSVHVTIKNVGQKPGREIVQLYMRYPSSVPDIQEEPATQLRRFHRTRELQPGEAEDVVLKLSARDMSIWDKTVSDWMTVYGSFKVGVGASSRDLRLCSTFVHQKDVSEAEVSLEPCRWSDVLSS</sequence>
<organism evidence="17 18">
    <name type="scientific">Durusdinium trenchii</name>
    <dbReference type="NCBI Taxonomy" id="1381693"/>
    <lineage>
        <taxon>Eukaryota</taxon>
        <taxon>Sar</taxon>
        <taxon>Alveolata</taxon>
        <taxon>Dinophyceae</taxon>
        <taxon>Suessiales</taxon>
        <taxon>Symbiodiniaceae</taxon>
        <taxon>Durusdinium</taxon>
    </lineage>
</organism>
<dbReference type="InterPro" id="IPR002772">
    <property type="entry name" value="Glyco_hydro_3_C"/>
</dbReference>
<evidence type="ECO:0000256" key="3">
    <source>
        <dbReference type="ARBA" id="ARBA00005336"/>
    </source>
</evidence>
<comment type="function">
    <text evidence="9">Beta-glucosidases are one of a number of cellulolytic enzymes involved in the degradation of cellulosic biomass. Catalyzes the last step releasing glucose from the inhibitory cellobiose.</text>
</comment>
<evidence type="ECO:0000256" key="14">
    <source>
        <dbReference type="SAM" id="Phobius"/>
    </source>
</evidence>
<keyword evidence="14" id="KW-0472">Membrane</keyword>
<comment type="similarity">
    <text evidence="3">Belongs to the glycosyl hydrolase 3 family.</text>
</comment>
<keyword evidence="7" id="KW-0378">Hydrolase</keyword>
<dbReference type="SUPFAM" id="SSF52279">
    <property type="entry name" value="Beta-D-glucan exohydrolase, C-terminal domain"/>
    <property type="match status" value="1"/>
</dbReference>
<evidence type="ECO:0000256" key="6">
    <source>
        <dbReference type="ARBA" id="ARBA00022729"/>
    </source>
</evidence>
<feature type="signal peptide" evidence="15">
    <location>
        <begin position="1"/>
        <end position="16"/>
    </location>
</feature>
<keyword evidence="8" id="KW-0326">Glycosidase</keyword>
<dbReference type="InterPro" id="IPR026891">
    <property type="entry name" value="Fn3-like"/>
</dbReference>
<dbReference type="PANTHER" id="PTHR42715:SF12">
    <property type="entry name" value="BETA-GLUCOSIDASE G-RELATED"/>
    <property type="match status" value="1"/>
</dbReference>
<dbReference type="Pfam" id="PF00933">
    <property type="entry name" value="Glyco_hydro_3"/>
    <property type="match status" value="1"/>
</dbReference>
<evidence type="ECO:0000313" key="17">
    <source>
        <dbReference type="EMBL" id="CAK8999879.1"/>
    </source>
</evidence>
<evidence type="ECO:0000259" key="16">
    <source>
        <dbReference type="SMART" id="SM01217"/>
    </source>
</evidence>
<dbReference type="InterPro" id="IPR036881">
    <property type="entry name" value="Glyco_hydro_3_C_sf"/>
</dbReference>
<dbReference type="SUPFAM" id="SSF51445">
    <property type="entry name" value="(Trans)glycosidases"/>
    <property type="match status" value="1"/>
</dbReference>
<accession>A0ABP0IF12</accession>
<protein>
    <recommendedName>
        <fullName evidence="10">Probable beta-glucosidase G</fullName>
        <ecNumber evidence="4">3.2.1.21</ecNumber>
    </recommendedName>
    <alternativeName>
        <fullName evidence="11">Beta-D-glucoside glucohydrolase G</fullName>
    </alternativeName>
    <alternativeName>
        <fullName evidence="12">Cellobiase G</fullName>
    </alternativeName>
    <alternativeName>
        <fullName evidence="13">Gentiobiase G</fullName>
    </alternativeName>
</protein>
<dbReference type="EC" id="3.2.1.21" evidence="4"/>
<keyword evidence="5" id="KW-0964">Secreted</keyword>
<dbReference type="Gene3D" id="3.40.50.1700">
    <property type="entry name" value="Glycoside hydrolase family 3 C-terminal domain"/>
    <property type="match status" value="1"/>
</dbReference>
<comment type="caution">
    <text evidence="17">The sequence shown here is derived from an EMBL/GenBank/DDBJ whole genome shotgun (WGS) entry which is preliminary data.</text>
</comment>
<keyword evidence="14" id="KW-0812">Transmembrane</keyword>
<evidence type="ECO:0000256" key="5">
    <source>
        <dbReference type="ARBA" id="ARBA00022525"/>
    </source>
</evidence>
<dbReference type="Gene3D" id="3.20.20.300">
    <property type="entry name" value="Glycoside hydrolase, family 3, N-terminal domain"/>
    <property type="match status" value="1"/>
</dbReference>
<feature type="transmembrane region" description="Helical" evidence="14">
    <location>
        <begin position="827"/>
        <end position="848"/>
    </location>
</feature>
<comment type="subcellular location">
    <subcellularLocation>
        <location evidence="2">Secreted</location>
    </subcellularLocation>
</comment>
<dbReference type="EMBL" id="CAXAMN010002492">
    <property type="protein sequence ID" value="CAK8999879.1"/>
    <property type="molecule type" value="Genomic_DNA"/>
</dbReference>
<evidence type="ECO:0000256" key="9">
    <source>
        <dbReference type="ARBA" id="ARBA00024983"/>
    </source>
</evidence>
<name>A0ABP0IF12_9DINO</name>